<evidence type="ECO:0000313" key="1">
    <source>
        <dbReference type="EnsemblMetazoa" id="RPRC001088-PA"/>
    </source>
</evidence>
<dbReference type="InParanoid" id="T1HAN3"/>
<dbReference type="VEuPathDB" id="VectorBase:RPRC001088"/>
<dbReference type="HOGENOM" id="CLU_2200171_0_0_1"/>
<organism evidence="1 2">
    <name type="scientific">Rhodnius prolixus</name>
    <name type="common">Triatomid bug</name>
    <dbReference type="NCBI Taxonomy" id="13249"/>
    <lineage>
        <taxon>Eukaryota</taxon>
        <taxon>Metazoa</taxon>
        <taxon>Ecdysozoa</taxon>
        <taxon>Arthropoda</taxon>
        <taxon>Hexapoda</taxon>
        <taxon>Insecta</taxon>
        <taxon>Pterygota</taxon>
        <taxon>Neoptera</taxon>
        <taxon>Paraneoptera</taxon>
        <taxon>Hemiptera</taxon>
        <taxon>Heteroptera</taxon>
        <taxon>Panheteroptera</taxon>
        <taxon>Cimicomorpha</taxon>
        <taxon>Reduviidae</taxon>
        <taxon>Triatominae</taxon>
        <taxon>Rhodnius</taxon>
    </lineage>
</organism>
<dbReference type="Proteomes" id="UP000015103">
    <property type="component" value="Unassembled WGS sequence"/>
</dbReference>
<protein>
    <submittedName>
        <fullName evidence="1">Reverse transcriptase domain-containing protein</fullName>
    </submittedName>
</protein>
<sequence>MDRVGAWRTDDDIPTDPNTTLLTYADDTALLSTNHDPVLAHRNLQSYLSSLEQWFKRRAIQLNETKSQNITFTLRRITLPPVFYNLTPLRCPLPWALLKPNTFLGPLH</sequence>
<proteinExistence type="predicted"/>
<keyword evidence="2" id="KW-1185">Reference proteome</keyword>
<reference evidence="1" key="1">
    <citation type="submission" date="2015-05" db="UniProtKB">
        <authorList>
            <consortium name="EnsemblMetazoa"/>
        </authorList>
    </citation>
    <scope>IDENTIFICATION</scope>
</reference>
<dbReference type="AlphaFoldDB" id="T1HAN3"/>
<dbReference type="EnsemblMetazoa" id="RPRC001088-RA">
    <property type="protein sequence ID" value="RPRC001088-PA"/>
    <property type="gene ID" value="RPRC001088"/>
</dbReference>
<dbReference type="STRING" id="13249.T1HAN3"/>
<accession>T1HAN3</accession>
<dbReference type="EMBL" id="ACPB03015725">
    <property type="status" value="NOT_ANNOTATED_CDS"/>
    <property type="molecule type" value="Genomic_DNA"/>
</dbReference>
<name>T1HAN3_RHOPR</name>
<evidence type="ECO:0000313" key="2">
    <source>
        <dbReference type="Proteomes" id="UP000015103"/>
    </source>
</evidence>